<keyword evidence="3" id="KW-1185">Reference proteome</keyword>
<sequence length="41" mass="4714">NQIRTDLTLPQPRNQYRSGTLSTPIWTEGGAEGQRRRRTTT</sequence>
<protein>
    <submittedName>
        <fullName evidence="2">Uncharacterized protein</fullName>
    </submittedName>
</protein>
<dbReference type="Proteomes" id="UP000265520">
    <property type="component" value="Unassembled WGS sequence"/>
</dbReference>
<evidence type="ECO:0000313" key="3">
    <source>
        <dbReference type="Proteomes" id="UP000265520"/>
    </source>
</evidence>
<accession>A0A392PL01</accession>
<dbReference type="AlphaFoldDB" id="A0A392PL01"/>
<proteinExistence type="predicted"/>
<feature type="non-terminal residue" evidence="2">
    <location>
        <position position="1"/>
    </location>
</feature>
<evidence type="ECO:0000256" key="1">
    <source>
        <dbReference type="SAM" id="MobiDB-lite"/>
    </source>
</evidence>
<feature type="region of interest" description="Disordered" evidence="1">
    <location>
        <begin position="1"/>
        <end position="41"/>
    </location>
</feature>
<feature type="compositionally biased region" description="Polar residues" evidence="1">
    <location>
        <begin position="11"/>
        <end position="25"/>
    </location>
</feature>
<comment type="caution">
    <text evidence="2">The sequence shown here is derived from an EMBL/GenBank/DDBJ whole genome shotgun (WGS) entry which is preliminary data.</text>
</comment>
<evidence type="ECO:0000313" key="2">
    <source>
        <dbReference type="EMBL" id="MCI12484.1"/>
    </source>
</evidence>
<name>A0A392PL01_9FABA</name>
<dbReference type="EMBL" id="LXQA010084353">
    <property type="protein sequence ID" value="MCI12484.1"/>
    <property type="molecule type" value="Genomic_DNA"/>
</dbReference>
<organism evidence="2 3">
    <name type="scientific">Trifolium medium</name>
    <dbReference type="NCBI Taxonomy" id="97028"/>
    <lineage>
        <taxon>Eukaryota</taxon>
        <taxon>Viridiplantae</taxon>
        <taxon>Streptophyta</taxon>
        <taxon>Embryophyta</taxon>
        <taxon>Tracheophyta</taxon>
        <taxon>Spermatophyta</taxon>
        <taxon>Magnoliopsida</taxon>
        <taxon>eudicotyledons</taxon>
        <taxon>Gunneridae</taxon>
        <taxon>Pentapetalae</taxon>
        <taxon>rosids</taxon>
        <taxon>fabids</taxon>
        <taxon>Fabales</taxon>
        <taxon>Fabaceae</taxon>
        <taxon>Papilionoideae</taxon>
        <taxon>50 kb inversion clade</taxon>
        <taxon>NPAAA clade</taxon>
        <taxon>Hologalegina</taxon>
        <taxon>IRL clade</taxon>
        <taxon>Trifolieae</taxon>
        <taxon>Trifolium</taxon>
    </lineage>
</organism>
<reference evidence="2 3" key="1">
    <citation type="journal article" date="2018" name="Front. Plant Sci.">
        <title>Red Clover (Trifolium pratense) and Zigzag Clover (T. medium) - A Picture of Genomic Similarities and Differences.</title>
        <authorList>
            <person name="Dluhosova J."/>
            <person name="Istvanek J."/>
            <person name="Nedelnik J."/>
            <person name="Repkova J."/>
        </authorList>
    </citation>
    <scope>NUCLEOTIDE SEQUENCE [LARGE SCALE GENOMIC DNA]</scope>
    <source>
        <strain evidence="3">cv. 10/8</strain>
        <tissue evidence="2">Leaf</tissue>
    </source>
</reference>